<accession>A0A327KKI0</accession>
<dbReference type="AlphaFoldDB" id="A0A327KKI0"/>
<evidence type="ECO:0000256" key="2">
    <source>
        <dbReference type="ARBA" id="ARBA00022448"/>
    </source>
</evidence>
<dbReference type="Gene3D" id="2.170.130.10">
    <property type="entry name" value="TonB-dependent receptor, plug domain"/>
    <property type="match status" value="1"/>
</dbReference>
<dbReference type="InterPro" id="IPR012910">
    <property type="entry name" value="Plug_dom"/>
</dbReference>
<keyword evidence="4 10" id="KW-0812">Transmembrane</keyword>
<keyword evidence="2 10" id="KW-0813">Transport</keyword>
<evidence type="ECO:0000313" key="16">
    <source>
        <dbReference type="Proteomes" id="UP000248863"/>
    </source>
</evidence>
<dbReference type="OrthoDB" id="9760620at2"/>
<feature type="domain" description="TonB-dependent receptor-like beta-barrel" evidence="13">
    <location>
        <begin position="224"/>
        <end position="732"/>
    </location>
</feature>
<keyword evidence="16" id="KW-1185">Reference proteome</keyword>
<dbReference type="PROSITE" id="PS52016">
    <property type="entry name" value="TONB_DEPENDENT_REC_3"/>
    <property type="match status" value="1"/>
</dbReference>
<dbReference type="PANTHER" id="PTHR30069">
    <property type="entry name" value="TONB-DEPENDENT OUTER MEMBRANE RECEPTOR"/>
    <property type="match status" value="1"/>
</dbReference>
<name>A0A327KKI0_9BRAD</name>
<comment type="similarity">
    <text evidence="10 11">Belongs to the TonB-dependent receptor family.</text>
</comment>
<evidence type="ECO:0000256" key="7">
    <source>
        <dbReference type="ARBA" id="ARBA00023136"/>
    </source>
</evidence>
<dbReference type="Proteomes" id="UP000248863">
    <property type="component" value="Unassembled WGS sequence"/>
</dbReference>
<evidence type="ECO:0000256" key="11">
    <source>
        <dbReference type="RuleBase" id="RU003357"/>
    </source>
</evidence>
<feature type="region of interest" description="Disordered" evidence="12">
    <location>
        <begin position="1"/>
        <end position="53"/>
    </location>
</feature>
<feature type="non-terminal residue" evidence="15">
    <location>
        <position position="1"/>
    </location>
</feature>
<keyword evidence="5" id="KW-0732">Signal</keyword>
<dbReference type="PANTHER" id="PTHR30069:SF29">
    <property type="entry name" value="HEMOGLOBIN AND HEMOGLOBIN-HAPTOGLOBIN-BINDING PROTEIN 1-RELATED"/>
    <property type="match status" value="1"/>
</dbReference>
<keyword evidence="6 11" id="KW-0798">TonB box</keyword>
<dbReference type="InterPro" id="IPR000531">
    <property type="entry name" value="Beta-barrel_TonB"/>
</dbReference>
<evidence type="ECO:0000313" key="15">
    <source>
        <dbReference type="EMBL" id="RAI37975.1"/>
    </source>
</evidence>
<comment type="subcellular location">
    <subcellularLocation>
        <location evidence="1 10">Cell outer membrane</location>
        <topology evidence="1 10">Multi-pass membrane protein</topology>
    </subcellularLocation>
</comment>
<sequence length="777" mass="84250">ETVVVTVPKPRVAPARPASGPARGPRNGGTAMAAPAAGTGSGTADGAAQAQPVNPPPYAVQARRALRRPGAESVVSVTQQDPGTKSNLRQVLDEVPGVLIGQRGGENSLGSISIRGSDTSQAGPRGGRGVRAFADGVPLGRLVTGVTLPLLDLKSTDYIEVYRGASSLRYGALATGGALNLVSKTGRTAPGATISTAGGSNRFRESQIELGGAKDKYDFYFQVNDHFDGGYEFNSRNYAPRFSGNFGWQPTENIENRTYVAIGKNLQELPTSVPMSQLSRYRQSGYDPSNTSFPYDLRANYEYQRVVNKTVIRSDTTSVEIAPYFLLSAFDHLPSPSAGIQDVVWTDWGVSLRLENRNELIGRPTELVFGYRPTYEDASYKTYQWAKGTRGATKASLVYDDAFHAWFHEGYGEAAIEVMPRVKLFTGAQAFWTDRNYHDGYSGARIASGTEASPAGGFGIGPASSNGLRNYERDFSAFNPKFGVNWEYQPNHFVYANIARSTEVPNAGDISSLLTLQQTVNGLRAGTLNMIDNLAMQRAWTGEIGVRGGWDRFRYDVAVYDMRLNDEILSACALNFIPLSRFTVAQQAQLRGQFACSNANSLVAFNVDKTRRTGVEAGFKTRPVVDVLAAGDHVHLDVTYTFIDSRFVDDPTFGNAQMPLTPRHQAFAELGYRHPAGFFAAGNIRFVGERWTTFDNSGGDAFVAPASTLYGARVGWKAPDKSWSVWAEGRNLTDVAYVSDFAPLLRSADAPTTPGGTPFVYPGAGRAFFAGFSKTFN</sequence>
<comment type="caution">
    <text evidence="15">The sequence shown here is derived from an EMBL/GenBank/DDBJ whole genome shotgun (WGS) entry which is preliminary data.</text>
</comment>
<dbReference type="Gene3D" id="2.40.170.20">
    <property type="entry name" value="TonB-dependent receptor, beta-barrel domain"/>
    <property type="match status" value="1"/>
</dbReference>
<evidence type="ECO:0000256" key="4">
    <source>
        <dbReference type="ARBA" id="ARBA00022692"/>
    </source>
</evidence>
<evidence type="ECO:0000256" key="6">
    <source>
        <dbReference type="ARBA" id="ARBA00023077"/>
    </source>
</evidence>
<evidence type="ECO:0000256" key="3">
    <source>
        <dbReference type="ARBA" id="ARBA00022452"/>
    </source>
</evidence>
<evidence type="ECO:0000256" key="5">
    <source>
        <dbReference type="ARBA" id="ARBA00022729"/>
    </source>
</evidence>
<dbReference type="SUPFAM" id="SSF56935">
    <property type="entry name" value="Porins"/>
    <property type="match status" value="1"/>
</dbReference>
<reference evidence="15 16" key="1">
    <citation type="submission" date="2017-07" db="EMBL/GenBank/DDBJ databases">
        <title>Draft Genome Sequences of Select Purple Nonsulfur Bacteria.</title>
        <authorList>
            <person name="Lasarre B."/>
            <person name="Mckinlay J.B."/>
        </authorList>
    </citation>
    <scope>NUCLEOTIDE SEQUENCE [LARGE SCALE GENOMIC DNA]</scope>
    <source>
        <strain evidence="15 16">DSM 11907</strain>
    </source>
</reference>
<organism evidence="15 16">
    <name type="scientific">Rhodoplanes elegans</name>
    <dbReference type="NCBI Taxonomy" id="29408"/>
    <lineage>
        <taxon>Bacteria</taxon>
        <taxon>Pseudomonadati</taxon>
        <taxon>Pseudomonadota</taxon>
        <taxon>Alphaproteobacteria</taxon>
        <taxon>Hyphomicrobiales</taxon>
        <taxon>Nitrobacteraceae</taxon>
        <taxon>Rhodoplanes</taxon>
    </lineage>
</organism>
<dbReference type="Pfam" id="PF07715">
    <property type="entry name" value="Plug"/>
    <property type="match status" value="1"/>
</dbReference>
<evidence type="ECO:0000256" key="1">
    <source>
        <dbReference type="ARBA" id="ARBA00004571"/>
    </source>
</evidence>
<dbReference type="RefSeq" id="WP_111357832.1">
    <property type="nucleotide sequence ID" value="NZ_NPEU01000150.1"/>
</dbReference>
<keyword evidence="9 10" id="KW-0998">Cell outer membrane</keyword>
<keyword evidence="8" id="KW-0675">Receptor</keyword>
<dbReference type="GO" id="GO:0015344">
    <property type="term" value="F:siderophore uptake transmembrane transporter activity"/>
    <property type="evidence" value="ECO:0007669"/>
    <property type="project" value="TreeGrafter"/>
</dbReference>
<dbReference type="InterPro" id="IPR037066">
    <property type="entry name" value="Plug_dom_sf"/>
</dbReference>
<evidence type="ECO:0000259" key="14">
    <source>
        <dbReference type="Pfam" id="PF07715"/>
    </source>
</evidence>
<dbReference type="InterPro" id="IPR036942">
    <property type="entry name" value="Beta-barrel_TonB_sf"/>
</dbReference>
<gene>
    <name evidence="15" type="ORF">CH338_14245</name>
</gene>
<evidence type="ECO:0000256" key="8">
    <source>
        <dbReference type="ARBA" id="ARBA00023170"/>
    </source>
</evidence>
<feature type="compositionally biased region" description="Low complexity" evidence="12">
    <location>
        <begin position="1"/>
        <end position="50"/>
    </location>
</feature>
<dbReference type="GO" id="GO:0009279">
    <property type="term" value="C:cell outer membrane"/>
    <property type="evidence" value="ECO:0007669"/>
    <property type="project" value="UniProtKB-SubCell"/>
</dbReference>
<evidence type="ECO:0000256" key="9">
    <source>
        <dbReference type="ARBA" id="ARBA00023237"/>
    </source>
</evidence>
<keyword evidence="3 10" id="KW-1134">Transmembrane beta strand</keyword>
<evidence type="ECO:0000256" key="10">
    <source>
        <dbReference type="PROSITE-ProRule" id="PRU01360"/>
    </source>
</evidence>
<feature type="domain" description="TonB-dependent receptor plug" evidence="14">
    <location>
        <begin position="70"/>
        <end position="178"/>
    </location>
</feature>
<evidence type="ECO:0000256" key="12">
    <source>
        <dbReference type="SAM" id="MobiDB-lite"/>
    </source>
</evidence>
<dbReference type="EMBL" id="NPEU01000150">
    <property type="protein sequence ID" value="RAI37975.1"/>
    <property type="molecule type" value="Genomic_DNA"/>
</dbReference>
<protein>
    <submittedName>
        <fullName evidence="15">Ligand-gated channel</fullName>
    </submittedName>
</protein>
<keyword evidence="7 10" id="KW-0472">Membrane</keyword>
<dbReference type="Pfam" id="PF00593">
    <property type="entry name" value="TonB_dep_Rec_b-barrel"/>
    <property type="match status" value="1"/>
</dbReference>
<proteinExistence type="inferred from homology"/>
<dbReference type="GO" id="GO:0044718">
    <property type="term" value="P:siderophore transmembrane transport"/>
    <property type="evidence" value="ECO:0007669"/>
    <property type="project" value="TreeGrafter"/>
</dbReference>
<evidence type="ECO:0000259" key="13">
    <source>
        <dbReference type="Pfam" id="PF00593"/>
    </source>
</evidence>
<dbReference type="InterPro" id="IPR039426">
    <property type="entry name" value="TonB-dep_rcpt-like"/>
</dbReference>